<accession>A0A839V5C1</accession>
<dbReference type="Proteomes" id="UP000547614">
    <property type="component" value="Unassembled WGS sequence"/>
</dbReference>
<evidence type="ECO:0000259" key="6">
    <source>
        <dbReference type="PROSITE" id="PS50035"/>
    </source>
</evidence>
<gene>
    <name evidence="7" type="ORF">FHR94_000432</name>
</gene>
<organism evidence="7 8">
    <name type="scientific">Halomonas cerina</name>
    <dbReference type="NCBI Taxonomy" id="447424"/>
    <lineage>
        <taxon>Bacteria</taxon>
        <taxon>Pseudomonadati</taxon>
        <taxon>Pseudomonadota</taxon>
        <taxon>Gammaproteobacteria</taxon>
        <taxon>Oceanospirillales</taxon>
        <taxon>Halomonadaceae</taxon>
        <taxon>Halomonas</taxon>
    </lineage>
</organism>
<evidence type="ECO:0000256" key="4">
    <source>
        <dbReference type="ARBA" id="ARBA00023098"/>
    </source>
</evidence>
<reference evidence="7 8" key="1">
    <citation type="submission" date="2020-08" db="EMBL/GenBank/DDBJ databases">
        <title>Genomic Encyclopedia of Type Strains, Phase III (KMG-III): the genomes of soil and plant-associated and newly described type strains.</title>
        <authorList>
            <person name="Whitman W."/>
        </authorList>
    </citation>
    <scope>NUCLEOTIDE SEQUENCE [LARGE SCALE GENOMIC DNA]</scope>
    <source>
        <strain evidence="7 8">CECT 7282</strain>
    </source>
</reference>
<dbReference type="SUPFAM" id="SSF56024">
    <property type="entry name" value="Phospholipase D/nuclease"/>
    <property type="match status" value="2"/>
</dbReference>
<dbReference type="PROSITE" id="PS50035">
    <property type="entry name" value="PLD"/>
    <property type="match status" value="2"/>
</dbReference>
<evidence type="ECO:0000256" key="5">
    <source>
        <dbReference type="SAM" id="MobiDB-lite"/>
    </source>
</evidence>
<comment type="caution">
    <text evidence="7">The sequence shown here is derived from an EMBL/GenBank/DDBJ whole genome shotgun (WGS) entry which is preliminary data.</text>
</comment>
<evidence type="ECO:0000313" key="7">
    <source>
        <dbReference type="EMBL" id="MBB3189210.1"/>
    </source>
</evidence>
<dbReference type="CDD" id="cd00138">
    <property type="entry name" value="PLDc_SF"/>
    <property type="match status" value="1"/>
</dbReference>
<comment type="catalytic activity">
    <reaction evidence="1">
        <text>a 1,2-diacyl-sn-glycero-3-phosphocholine + H2O = a 1,2-diacyl-sn-glycero-3-phosphate + choline + H(+)</text>
        <dbReference type="Rhea" id="RHEA:14445"/>
        <dbReference type="ChEBI" id="CHEBI:15354"/>
        <dbReference type="ChEBI" id="CHEBI:15377"/>
        <dbReference type="ChEBI" id="CHEBI:15378"/>
        <dbReference type="ChEBI" id="CHEBI:57643"/>
        <dbReference type="ChEBI" id="CHEBI:58608"/>
        <dbReference type="EC" id="3.1.4.4"/>
    </reaction>
</comment>
<feature type="domain" description="PLD phosphodiesterase" evidence="6">
    <location>
        <begin position="411"/>
        <end position="438"/>
    </location>
</feature>
<keyword evidence="2" id="KW-0677">Repeat</keyword>
<evidence type="ECO:0000256" key="2">
    <source>
        <dbReference type="ARBA" id="ARBA00022737"/>
    </source>
</evidence>
<dbReference type="PANTHER" id="PTHR18896:SF76">
    <property type="entry name" value="PHOSPHOLIPASE"/>
    <property type="match status" value="1"/>
</dbReference>
<keyword evidence="8" id="KW-1185">Reference proteome</keyword>
<dbReference type="InterPro" id="IPR015679">
    <property type="entry name" value="PLipase_D_fam"/>
</dbReference>
<dbReference type="InterPro" id="IPR025202">
    <property type="entry name" value="PLD-like_dom"/>
</dbReference>
<dbReference type="RefSeq" id="WP_183323978.1">
    <property type="nucleotide sequence ID" value="NZ_JACHXP010000002.1"/>
</dbReference>
<dbReference type="EMBL" id="JACHXP010000002">
    <property type="protein sequence ID" value="MBB3189210.1"/>
    <property type="molecule type" value="Genomic_DNA"/>
</dbReference>
<sequence>MPNMQQLRKKWFLDFSGNEWKPLQSRHSGCKISDWTSGHVVPVIEGKEYMEKWYRFMQDADQNTTVYHAGWRLEDVPLLGKSKPNTKVLSVIKAAFNRGVNVYISLSGHATNHPTNITSLMELKNTGLKTIGIDYRFPGTGSNHQKYTIFDFKNMDSMALLGSIDIDTKRWGRKQHKTEDSERPGYPTHEVGVLLKGNVINDLKWDYISRWNDETRTAPADRGVGLSPDPGLRFPDLANPRSSPPQISETPPSAAEGDGPQQIQVLRTFGIAEGEWGSYSWANMENGDSWEHTGEFTFWASFLNAIKNSTKYIYIEGQFFTQFSTTGVSSGENVWLNRLREYNPYYQLAQAIRRGVEVIVVVARNPDLQAILDERNKGIAYLRKVAKESQSRGDFSIAYLHNGDVVNGSEVTIYVHSKLAIFDDEFVLVGTGNVNQRSMTTDGEIHLGILDKRGEFAKDFRKSLWKEHDQDHNYHSNYSLEEDIRHFKFAINSEEIWRVRRYPDKEPPDTWYFHDLWEGFIVDPFHGPSKADAPYIRER</sequence>
<keyword evidence="3" id="KW-0378">Hydrolase</keyword>
<name>A0A839V5C1_9GAMM</name>
<dbReference type="AlphaFoldDB" id="A0A839V5C1"/>
<dbReference type="CDD" id="cd09105">
    <property type="entry name" value="PLDc_vPLD1_2_like_2"/>
    <property type="match status" value="1"/>
</dbReference>
<feature type="region of interest" description="Disordered" evidence="5">
    <location>
        <begin position="218"/>
        <end position="260"/>
    </location>
</feature>
<evidence type="ECO:0000313" key="8">
    <source>
        <dbReference type="Proteomes" id="UP000547614"/>
    </source>
</evidence>
<evidence type="ECO:0000256" key="1">
    <source>
        <dbReference type="ARBA" id="ARBA00000798"/>
    </source>
</evidence>
<feature type="domain" description="PLD phosphodiesterase" evidence="6">
    <location>
        <begin position="139"/>
        <end position="170"/>
    </location>
</feature>
<feature type="compositionally biased region" description="Polar residues" evidence="5">
    <location>
        <begin position="240"/>
        <end position="251"/>
    </location>
</feature>
<keyword evidence="4" id="KW-0443">Lipid metabolism</keyword>
<dbReference type="SMART" id="SM00155">
    <property type="entry name" value="PLDc"/>
    <property type="match status" value="2"/>
</dbReference>
<protein>
    <submittedName>
        <fullName evidence="7">Phosphatidylserine/phosphatidylglycerophosphate/ cardiolipin synthase-like enzyme</fullName>
    </submittedName>
</protein>
<proteinExistence type="predicted"/>
<dbReference type="Gene3D" id="3.30.870.10">
    <property type="entry name" value="Endonuclease Chain A"/>
    <property type="match status" value="2"/>
</dbReference>
<dbReference type="GO" id="GO:0004630">
    <property type="term" value="F:phospholipase D activity"/>
    <property type="evidence" value="ECO:0007669"/>
    <property type="project" value="UniProtKB-EC"/>
</dbReference>
<dbReference type="Pfam" id="PF13091">
    <property type="entry name" value="PLDc_2"/>
    <property type="match status" value="1"/>
</dbReference>
<evidence type="ECO:0000256" key="3">
    <source>
        <dbReference type="ARBA" id="ARBA00022801"/>
    </source>
</evidence>
<dbReference type="PANTHER" id="PTHR18896">
    <property type="entry name" value="PHOSPHOLIPASE D"/>
    <property type="match status" value="1"/>
</dbReference>
<dbReference type="GO" id="GO:0009395">
    <property type="term" value="P:phospholipid catabolic process"/>
    <property type="evidence" value="ECO:0007669"/>
    <property type="project" value="TreeGrafter"/>
</dbReference>
<dbReference type="InterPro" id="IPR001736">
    <property type="entry name" value="PLipase_D/transphosphatidylase"/>
</dbReference>